<dbReference type="EMBL" id="QREL01000001">
    <property type="protein sequence ID" value="REE29101.1"/>
    <property type="molecule type" value="Genomic_DNA"/>
</dbReference>
<dbReference type="RefSeq" id="WP_010875851.1">
    <property type="nucleotide sequence ID" value="NZ_QREL01000001.1"/>
</dbReference>
<evidence type="ECO:0000256" key="7">
    <source>
        <dbReference type="PIRSR" id="PIRSR604808-3"/>
    </source>
</evidence>
<dbReference type="GO" id="GO:0046872">
    <property type="term" value="F:metal ion binding"/>
    <property type="evidence" value="ECO:0007669"/>
    <property type="project" value="UniProtKB-KW"/>
</dbReference>
<feature type="domain" description="Endonuclease/exonuclease/phosphatase" evidence="8">
    <location>
        <begin position="7"/>
        <end position="248"/>
    </location>
</feature>
<feature type="binding site" evidence="6">
    <location>
        <position position="247"/>
    </location>
    <ligand>
        <name>Mg(2+)</name>
        <dbReference type="ChEBI" id="CHEBI:18420"/>
        <label>1</label>
    </ligand>
</feature>
<dbReference type="GO" id="GO:0008081">
    <property type="term" value="F:phosphoric diester hydrolase activity"/>
    <property type="evidence" value="ECO:0007669"/>
    <property type="project" value="TreeGrafter"/>
</dbReference>
<evidence type="ECO:0000256" key="5">
    <source>
        <dbReference type="PIRSR" id="PIRSR604808-1"/>
    </source>
</evidence>
<dbReference type="GO" id="GO:0008311">
    <property type="term" value="F:double-stranded DNA 3'-5' DNA exonuclease activity"/>
    <property type="evidence" value="ECO:0007669"/>
    <property type="project" value="TreeGrafter"/>
</dbReference>
<evidence type="ECO:0000256" key="2">
    <source>
        <dbReference type="ARBA" id="ARBA00022723"/>
    </source>
</evidence>
<evidence type="ECO:0000256" key="3">
    <source>
        <dbReference type="ARBA" id="ARBA00022801"/>
    </source>
</evidence>
<protein>
    <submittedName>
        <fullName evidence="9">Exodeoxyribonuclease-3</fullName>
    </submittedName>
</protein>
<dbReference type="Proteomes" id="UP000256864">
    <property type="component" value="Unassembled WGS sequence"/>
</dbReference>
<dbReference type="InterPro" id="IPR036691">
    <property type="entry name" value="Endo/exonu/phosph_ase_sf"/>
</dbReference>
<accession>A0A371NF32</accession>
<feature type="binding site" evidence="6">
    <location>
        <position position="10"/>
    </location>
    <ligand>
        <name>Mg(2+)</name>
        <dbReference type="ChEBI" id="CHEBI:18420"/>
        <label>1</label>
    </ligand>
</feature>
<proteinExistence type="inferred from homology"/>
<feature type="site" description="Interaction with DNA substrate" evidence="7">
    <location>
        <position position="248"/>
    </location>
</feature>
<comment type="caution">
    <text evidence="9">The sequence shown here is derived from an EMBL/GenBank/DDBJ whole genome shotgun (WGS) entry which is preliminary data.</text>
</comment>
<dbReference type="InterPro" id="IPR005135">
    <property type="entry name" value="Endo/exonuclease/phosphatase"/>
</dbReference>
<comment type="similarity">
    <text evidence="1">Belongs to the DNA repair enzymes AP/ExoA family.</text>
</comment>
<feature type="binding site" evidence="6">
    <location>
        <position position="38"/>
    </location>
    <ligand>
        <name>Mg(2+)</name>
        <dbReference type="ChEBI" id="CHEBI:18420"/>
        <label>1</label>
    </ligand>
</feature>
<dbReference type="GO" id="GO:0006284">
    <property type="term" value="P:base-excision repair"/>
    <property type="evidence" value="ECO:0007669"/>
    <property type="project" value="TreeGrafter"/>
</dbReference>
<feature type="site" description="Important for catalytic activity" evidence="7">
    <location>
        <position position="222"/>
    </location>
</feature>
<evidence type="ECO:0000259" key="8">
    <source>
        <dbReference type="Pfam" id="PF03372"/>
    </source>
</evidence>
<feature type="binding site" evidence="6">
    <location>
        <position position="248"/>
    </location>
    <ligand>
        <name>Mg(2+)</name>
        <dbReference type="ChEBI" id="CHEBI:18420"/>
        <label>1</label>
    </ligand>
</feature>
<keyword evidence="10" id="KW-1185">Reference proteome</keyword>
<dbReference type="Gene3D" id="3.60.10.10">
    <property type="entry name" value="Endonuclease/exonuclease/phosphatase"/>
    <property type="match status" value="1"/>
</dbReference>
<dbReference type="GO" id="GO:0003677">
    <property type="term" value="F:DNA binding"/>
    <property type="evidence" value="ECO:0007669"/>
    <property type="project" value="InterPro"/>
</dbReference>
<dbReference type="PROSITE" id="PS51435">
    <property type="entry name" value="AP_NUCLEASE_F1_4"/>
    <property type="match status" value="1"/>
</dbReference>
<dbReference type="AlphaFoldDB" id="A0A371NF32"/>
<evidence type="ECO:0000313" key="9">
    <source>
        <dbReference type="EMBL" id="REE29101.1"/>
    </source>
</evidence>
<dbReference type="NCBIfam" id="TIGR00633">
    <property type="entry name" value="xth"/>
    <property type="match status" value="1"/>
</dbReference>
<keyword evidence="3" id="KW-0378">Hydrolase</keyword>
<keyword evidence="2 6" id="KW-0479">Metal-binding</keyword>
<dbReference type="InterPro" id="IPR004808">
    <property type="entry name" value="AP_endonuc_1"/>
</dbReference>
<dbReference type="GeneID" id="1470173"/>
<feature type="binding site" evidence="6">
    <location>
        <position position="153"/>
    </location>
    <ligand>
        <name>Mg(2+)</name>
        <dbReference type="ChEBI" id="CHEBI:18420"/>
        <label>1</label>
    </ligand>
</feature>
<keyword evidence="4 6" id="KW-0460">Magnesium</keyword>
<organism evidence="9 10">
    <name type="scientific">Methanothermobacter defluvii</name>
    <dbReference type="NCBI Taxonomy" id="49339"/>
    <lineage>
        <taxon>Archaea</taxon>
        <taxon>Methanobacteriati</taxon>
        <taxon>Methanobacteriota</taxon>
        <taxon>Methanomada group</taxon>
        <taxon>Methanobacteria</taxon>
        <taxon>Methanobacteriales</taxon>
        <taxon>Methanobacteriaceae</taxon>
        <taxon>Methanothermobacter</taxon>
    </lineage>
</organism>
<feature type="active site" description="Proton donor/acceptor" evidence="5">
    <location>
        <position position="151"/>
    </location>
</feature>
<comment type="cofactor">
    <cofactor evidence="6">
        <name>Mg(2+)</name>
        <dbReference type="ChEBI" id="CHEBI:18420"/>
    </cofactor>
    <cofactor evidence="6">
        <name>Mn(2+)</name>
        <dbReference type="ChEBI" id="CHEBI:29035"/>
    </cofactor>
    <text evidence="6">Probably binds two magnesium or manganese ions per subunit.</text>
</comment>
<dbReference type="GO" id="GO:0003906">
    <property type="term" value="F:DNA-(apurinic or apyrimidinic site) endonuclease activity"/>
    <property type="evidence" value="ECO:0007669"/>
    <property type="project" value="TreeGrafter"/>
</dbReference>
<feature type="site" description="Transition state stabilizer" evidence="7">
    <location>
        <position position="153"/>
    </location>
</feature>
<feature type="binding site" evidence="6">
    <location>
        <position position="151"/>
    </location>
    <ligand>
        <name>Mg(2+)</name>
        <dbReference type="ChEBI" id="CHEBI:18420"/>
        <label>1</label>
    </ligand>
</feature>
<evidence type="ECO:0000256" key="1">
    <source>
        <dbReference type="ARBA" id="ARBA00007092"/>
    </source>
</evidence>
<sequence>MTVLKIISWNVNGLRAVHRKGFLKWFMEEKPDILCLQEIKAAPEQLPRKLRHVEGYRSFFTPAERKGYSGVAMYTKVPPSSLREGFGVERFDTEGRIQIADFDDFLLYNIYFPNGKMSEERLKYKLEFYDAFLEDVNRERDSGRNVIICGDFNTAHREIDLARPKENSNVSGFLPVERAWIDKFIENGYVDTFRMFNSDPGQYTWWSYRTRARERNVGWRLDYFFVNEEFKGKVKRSWILSDVMGSDHCPIGLEIEL</sequence>
<evidence type="ECO:0000256" key="4">
    <source>
        <dbReference type="ARBA" id="ARBA00022842"/>
    </source>
</evidence>
<dbReference type="FunFam" id="3.60.10.10:FF:000026">
    <property type="entry name" value="Exodeoxyribonuclease III"/>
    <property type="match status" value="1"/>
</dbReference>
<dbReference type="InterPro" id="IPR020847">
    <property type="entry name" value="AP_endonuclease_F1_BS"/>
</dbReference>
<name>A0A371NF32_9EURY</name>
<dbReference type="SMR" id="A0A371NF32"/>
<dbReference type="PANTHER" id="PTHR22748:SF6">
    <property type="entry name" value="DNA-(APURINIC OR APYRIMIDINIC SITE) ENDONUCLEASE"/>
    <property type="match status" value="1"/>
</dbReference>
<evidence type="ECO:0000256" key="6">
    <source>
        <dbReference type="PIRSR" id="PIRSR604808-2"/>
    </source>
</evidence>
<dbReference type="NCBIfam" id="TIGR00195">
    <property type="entry name" value="exoDNase_III"/>
    <property type="match status" value="1"/>
</dbReference>
<feature type="active site" description="Proton acceptor" evidence="5">
    <location>
        <position position="248"/>
    </location>
</feature>
<evidence type="ECO:0000313" key="10">
    <source>
        <dbReference type="Proteomes" id="UP000256864"/>
    </source>
</evidence>
<gene>
    <name evidence="9" type="ORF">C7452_1134</name>
</gene>
<feature type="active site" evidence="5">
    <location>
        <position position="111"/>
    </location>
</feature>
<dbReference type="PROSITE" id="PS00726">
    <property type="entry name" value="AP_NUCLEASE_F1_1"/>
    <property type="match status" value="1"/>
</dbReference>
<dbReference type="CDD" id="cd09085">
    <property type="entry name" value="Mth212-like_AP-endo"/>
    <property type="match status" value="1"/>
</dbReference>
<dbReference type="Pfam" id="PF03372">
    <property type="entry name" value="Exo_endo_phos"/>
    <property type="match status" value="1"/>
</dbReference>
<reference evidence="9 10" key="1">
    <citation type="submission" date="2018-07" db="EMBL/GenBank/DDBJ databases">
        <title>Genomic Encyclopedia of Type Strains, Phase IV (KMG-IV): sequencing the most valuable type-strain genomes for metagenomic binning, comparative biology and taxonomic classification.</title>
        <authorList>
            <person name="Goeker M."/>
        </authorList>
    </citation>
    <scope>NUCLEOTIDE SEQUENCE [LARGE SCALE GENOMIC DNA]</scope>
    <source>
        <strain evidence="9 10">DSM 7466</strain>
    </source>
</reference>
<dbReference type="SUPFAM" id="SSF56219">
    <property type="entry name" value="DNase I-like"/>
    <property type="match status" value="1"/>
</dbReference>
<dbReference type="PANTHER" id="PTHR22748">
    <property type="entry name" value="AP ENDONUCLEASE"/>
    <property type="match status" value="1"/>
</dbReference>
<keyword evidence="6" id="KW-0464">Manganese</keyword>